<dbReference type="AlphaFoldDB" id="D8U3U6"/>
<feature type="compositionally biased region" description="Low complexity" evidence="1">
    <location>
        <begin position="53"/>
        <end position="66"/>
    </location>
</feature>
<evidence type="ECO:0000313" key="3">
    <source>
        <dbReference type="EMBL" id="EFJ45590.1"/>
    </source>
</evidence>
<keyword evidence="4" id="KW-1185">Reference proteome</keyword>
<feature type="region of interest" description="Disordered" evidence="1">
    <location>
        <begin position="216"/>
        <end position="243"/>
    </location>
</feature>
<dbReference type="GeneID" id="9622379"/>
<protein>
    <submittedName>
        <fullName evidence="3">Uncharacterized protein</fullName>
    </submittedName>
</protein>
<feature type="region of interest" description="Disordered" evidence="1">
    <location>
        <begin position="30"/>
        <end position="87"/>
    </location>
</feature>
<dbReference type="RefSeq" id="XP_002953280.1">
    <property type="nucleotide sequence ID" value="XM_002953234.1"/>
</dbReference>
<sequence length="431" mass="42450">MDQDVAKRAAAAEARRQKILARGSERLNRITVGTPLPSAETLNPTPTSERAASEATSLGLAGASAAVKPSQLRPNDRDSEVSDPVTDTTTTAAVEATVSEAPLKSAHADALLASADPMLQQLLRGSGGQSHPDEDAFQASAQREAEQALHMLLNQLAGPAGVPYLAAQRSPPQSVQVDGSATTAVGSSGRTVTGLRGGVGVGGDDGPFAPSPSVAAAAAAARAPPHASGSGRRTATTASAAGSSGGGGMLLSVAAVAATVTGVLLGPQLTAAVAATHRLRCLAAVALAAALYSGLVEPAHLGLPPIVSLLVLQLALIAATRWLLPRSGGGRGGASPSATAAWRSAAGGLSQTASGAELAGDDGDATAASPPAAAAAVLPVPRADWAALVPGLRPLLDKVSSAGVLVSGLAGDVAVFVVSYMVLDAWGRVVS</sequence>
<feature type="transmembrane region" description="Helical" evidence="2">
    <location>
        <begin position="302"/>
        <end position="324"/>
    </location>
</feature>
<keyword evidence="2" id="KW-1133">Transmembrane helix</keyword>
<keyword evidence="2" id="KW-0472">Membrane</keyword>
<organism evidence="4">
    <name type="scientific">Volvox carteri f. nagariensis</name>
    <dbReference type="NCBI Taxonomy" id="3068"/>
    <lineage>
        <taxon>Eukaryota</taxon>
        <taxon>Viridiplantae</taxon>
        <taxon>Chlorophyta</taxon>
        <taxon>core chlorophytes</taxon>
        <taxon>Chlorophyceae</taxon>
        <taxon>CS clade</taxon>
        <taxon>Chlamydomonadales</taxon>
        <taxon>Volvocaceae</taxon>
        <taxon>Volvox</taxon>
    </lineage>
</organism>
<dbReference type="eggNOG" id="ENOG502SX4E">
    <property type="taxonomic scope" value="Eukaryota"/>
</dbReference>
<dbReference type="KEGG" id="vcn:VOLCADRAFT_94072"/>
<feature type="compositionally biased region" description="Low complexity" evidence="1">
    <location>
        <begin position="216"/>
        <end position="242"/>
    </location>
</feature>
<keyword evidence="2" id="KW-0812">Transmembrane</keyword>
<dbReference type="OrthoDB" id="552525at2759"/>
<dbReference type="Proteomes" id="UP000001058">
    <property type="component" value="Unassembled WGS sequence"/>
</dbReference>
<evidence type="ECO:0000256" key="1">
    <source>
        <dbReference type="SAM" id="MobiDB-lite"/>
    </source>
</evidence>
<proteinExistence type="predicted"/>
<gene>
    <name evidence="3" type="ORF">VOLCADRAFT_94072</name>
</gene>
<dbReference type="InParanoid" id="D8U3U6"/>
<accession>D8U3U6</accession>
<feature type="transmembrane region" description="Helical" evidence="2">
    <location>
        <begin position="247"/>
        <end position="267"/>
    </location>
</feature>
<dbReference type="EMBL" id="GL378356">
    <property type="protein sequence ID" value="EFJ45590.1"/>
    <property type="molecule type" value="Genomic_DNA"/>
</dbReference>
<evidence type="ECO:0000313" key="4">
    <source>
        <dbReference type="Proteomes" id="UP000001058"/>
    </source>
</evidence>
<evidence type="ECO:0000256" key="2">
    <source>
        <dbReference type="SAM" id="Phobius"/>
    </source>
</evidence>
<feature type="transmembrane region" description="Helical" evidence="2">
    <location>
        <begin position="402"/>
        <end position="423"/>
    </location>
</feature>
<name>D8U3U6_VOLCA</name>
<feature type="compositionally biased region" description="Polar residues" evidence="1">
    <location>
        <begin position="40"/>
        <end position="50"/>
    </location>
</feature>
<feature type="transmembrane region" description="Helical" evidence="2">
    <location>
        <begin position="279"/>
        <end position="296"/>
    </location>
</feature>
<reference evidence="3 4" key="1">
    <citation type="journal article" date="2010" name="Science">
        <title>Genomic analysis of organismal complexity in the multicellular green alga Volvox carteri.</title>
        <authorList>
            <person name="Prochnik S.E."/>
            <person name="Umen J."/>
            <person name="Nedelcu A.M."/>
            <person name="Hallmann A."/>
            <person name="Miller S.M."/>
            <person name="Nishii I."/>
            <person name="Ferris P."/>
            <person name="Kuo A."/>
            <person name="Mitros T."/>
            <person name="Fritz-Laylin L.K."/>
            <person name="Hellsten U."/>
            <person name="Chapman J."/>
            <person name="Simakov O."/>
            <person name="Rensing S.A."/>
            <person name="Terry A."/>
            <person name="Pangilinan J."/>
            <person name="Kapitonov V."/>
            <person name="Jurka J."/>
            <person name="Salamov A."/>
            <person name="Shapiro H."/>
            <person name="Schmutz J."/>
            <person name="Grimwood J."/>
            <person name="Lindquist E."/>
            <person name="Lucas S."/>
            <person name="Grigoriev I.V."/>
            <person name="Schmitt R."/>
            <person name="Kirk D."/>
            <person name="Rokhsar D.S."/>
        </authorList>
    </citation>
    <scope>NUCLEOTIDE SEQUENCE [LARGE SCALE GENOMIC DNA]</scope>
    <source>
        <strain evidence="4">f. Nagariensis / Eve</strain>
    </source>
</reference>